<evidence type="ECO:0000256" key="3">
    <source>
        <dbReference type="ARBA" id="ARBA00023015"/>
    </source>
</evidence>
<dbReference type="Pfam" id="PF10523">
    <property type="entry name" value="BEN"/>
    <property type="match status" value="1"/>
</dbReference>
<accession>A0ABR0B783</accession>
<dbReference type="PANTHER" id="PTHR35346:SF1">
    <property type="entry name" value="BEN DOMAIN-CONTAINING PROTEIN 6"/>
    <property type="match status" value="1"/>
</dbReference>
<dbReference type="InterPro" id="IPR018379">
    <property type="entry name" value="BEN_domain"/>
</dbReference>
<reference evidence="8 9" key="1">
    <citation type="journal article" date="2023" name="Nucleic Acids Res.">
        <title>The hologenome of Daphnia magna reveals possible DNA methylation and microbiome-mediated evolution of the host genome.</title>
        <authorList>
            <person name="Chaturvedi A."/>
            <person name="Li X."/>
            <person name="Dhandapani V."/>
            <person name="Marshall H."/>
            <person name="Kissane S."/>
            <person name="Cuenca-Cambronero M."/>
            <person name="Asole G."/>
            <person name="Calvet F."/>
            <person name="Ruiz-Romero M."/>
            <person name="Marangio P."/>
            <person name="Guigo R."/>
            <person name="Rago D."/>
            <person name="Mirbahai L."/>
            <person name="Eastwood N."/>
            <person name="Colbourne J.K."/>
            <person name="Zhou J."/>
            <person name="Mallon E."/>
            <person name="Orsini L."/>
        </authorList>
    </citation>
    <scope>NUCLEOTIDE SEQUENCE [LARGE SCALE GENOMIC DNA]</scope>
    <source>
        <strain evidence="8">LRV0_1</strain>
    </source>
</reference>
<keyword evidence="3" id="KW-0805">Transcription regulation</keyword>
<name>A0ABR0B783_9CRUS</name>
<sequence>MQILDEDLEDYHTSSYYVIIISREMSKMINVIMEDLWDRTFMSSHSLTGKKAPTDKSSNPPKPALPKKVVEAITEFTFDY</sequence>
<dbReference type="Gene3D" id="1.10.10.2590">
    <property type="entry name" value="BEN domain"/>
    <property type="match status" value="1"/>
</dbReference>
<comment type="subcellular location">
    <subcellularLocation>
        <location evidence="1">Nucleus</location>
    </subcellularLocation>
</comment>
<dbReference type="PANTHER" id="PTHR35346">
    <property type="entry name" value="BEN DOMAIN-CONTAINING PROTEIN 6"/>
    <property type="match status" value="1"/>
</dbReference>
<keyword evidence="9" id="KW-1185">Reference proteome</keyword>
<keyword evidence="4" id="KW-0804">Transcription</keyword>
<comment type="caution">
    <text evidence="8">The sequence shown here is derived from an EMBL/GenBank/DDBJ whole genome shotgun (WGS) entry which is preliminary data.</text>
</comment>
<evidence type="ECO:0000259" key="7">
    <source>
        <dbReference type="Pfam" id="PF10523"/>
    </source>
</evidence>
<evidence type="ECO:0000256" key="6">
    <source>
        <dbReference type="SAM" id="MobiDB-lite"/>
    </source>
</evidence>
<evidence type="ECO:0000256" key="4">
    <source>
        <dbReference type="ARBA" id="ARBA00023163"/>
    </source>
</evidence>
<evidence type="ECO:0000256" key="1">
    <source>
        <dbReference type="ARBA" id="ARBA00004123"/>
    </source>
</evidence>
<dbReference type="EMBL" id="JAOYFB010000040">
    <property type="protein sequence ID" value="KAK4037531.1"/>
    <property type="molecule type" value="Genomic_DNA"/>
</dbReference>
<evidence type="ECO:0000313" key="8">
    <source>
        <dbReference type="EMBL" id="KAK4037531.1"/>
    </source>
</evidence>
<feature type="region of interest" description="Disordered" evidence="6">
    <location>
        <begin position="46"/>
        <end position="65"/>
    </location>
</feature>
<proteinExistence type="predicted"/>
<organism evidence="8 9">
    <name type="scientific">Daphnia magna</name>
    <dbReference type="NCBI Taxonomy" id="35525"/>
    <lineage>
        <taxon>Eukaryota</taxon>
        <taxon>Metazoa</taxon>
        <taxon>Ecdysozoa</taxon>
        <taxon>Arthropoda</taxon>
        <taxon>Crustacea</taxon>
        <taxon>Branchiopoda</taxon>
        <taxon>Diplostraca</taxon>
        <taxon>Cladocera</taxon>
        <taxon>Anomopoda</taxon>
        <taxon>Daphniidae</taxon>
        <taxon>Daphnia</taxon>
    </lineage>
</organism>
<dbReference type="InterPro" id="IPR037496">
    <property type="entry name" value="BEND6-like"/>
</dbReference>
<evidence type="ECO:0000256" key="5">
    <source>
        <dbReference type="ARBA" id="ARBA00023242"/>
    </source>
</evidence>
<keyword evidence="5" id="KW-0539">Nucleus</keyword>
<protein>
    <recommendedName>
        <fullName evidence="7">BEN domain-containing protein</fullName>
    </recommendedName>
</protein>
<evidence type="ECO:0000256" key="2">
    <source>
        <dbReference type="ARBA" id="ARBA00022491"/>
    </source>
</evidence>
<dbReference type="Proteomes" id="UP001234178">
    <property type="component" value="Unassembled WGS sequence"/>
</dbReference>
<keyword evidence="2" id="KW-0678">Repressor</keyword>
<evidence type="ECO:0000313" key="9">
    <source>
        <dbReference type="Proteomes" id="UP001234178"/>
    </source>
</evidence>
<feature type="domain" description="BEN" evidence="7">
    <location>
        <begin position="27"/>
        <end position="77"/>
    </location>
</feature>
<gene>
    <name evidence="8" type="ORF">OUZ56_029563</name>
</gene>